<evidence type="ECO:0000313" key="3">
    <source>
        <dbReference type="EMBL" id="NNJ27724.1"/>
    </source>
</evidence>
<feature type="signal peptide" evidence="2">
    <location>
        <begin position="1"/>
        <end position="16"/>
    </location>
</feature>
<reference evidence="3 4" key="1">
    <citation type="journal article" date="2020" name="Syst. Appl. Microbiol.">
        <title>Alienimonas chondri sp. nov., a novel planctomycete isolated from the biofilm of the red alga Chondrus crispus.</title>
        <authorList>
            <person name="Vitorino I."/>
            <person name="Albuquerque L."/>
            <person name="Wiegand S."/>
            <person name="Kallscheuer N."/>
            <person name="da Costa M.S."/>
            <person name="Lobo-da-Cunha A."/>
            <person name="Jogler C."/>
            <person name="Lage O.M."/>
        </authorList>
    </citation>
    <scope>NUCLEOTIDE SEQUENCE [LARGE SCALE GENOMIC DNA]</scope>
    <source>
        <strain evidence="3 4">LzC2</strain>
    </source>
</reference>
<sequence length="252" mass="27325">MMLAAALLMSALPAAADLPEGIEVRSHAGADGTEYQHLLVRPAEVKPGQKYPLVVFLHGAGERGSDPTVLAKHFFPAMLSEEYRERFPCYIIAPQCPKDGRWANRDWRDPENADGSMSAPMAAASDLVDAALEEFPIDTDRLYLTGLSMGGYGTWDWSVRKADFWAATAPICGGGNPDDAAALKDLPLWVVHGGADNVVPPRLSRDMVAATVAAGGAPIYIEYPDVGHDSWTPAYATPDGLIAWMFRQRKTR</sequence>
<comment type="caution">
    <text evidence="3">The sequence shown here is derived from an EMBL/GenBank/DDBJ whole genome shotgun (WGS) entry which is preliminary data.</text>
</comment>
<dbReference type="Proteomes" id="UP000609651">
    <property type="component" value="Unassembled WGS sequence"/>
</dbReference>
<protein>
    <recommendedName>
        <fullName evidence="5">Phospholipase</fullName>
    </recommendedName>
</protein>
<dbReference type="PANTHER" id="PTHR43037:SF1">
    <property type="entry name" value="BLL1128 PROTEIN"/>
    <property type="match status" value="1"/>
</dbReference>
<dbReference type="InterPro" id="IPR029058">
    <property type="entry name" value="AB_hydrolase_fold"/>
</dbReference>
<dbReference type="EMBL" id="WTPX01000190">
    <property type="protein sequence ID" value="NNJ27724.1"/>
    <property type="molecule type" value="Genomic_DNA"/>
</dbReference>
<name>A0ABX1VIU4_9PLAN</name>
<proteinExistence type="predicted"/>
<gene>
    <name evidence="3" type="ORF">LzC2_38320</name>
</gene>
<feature type="chain" id="PRO_5046876041" description="Phospholipase" evidence="2">
    <location>
        <begin position="17"/>
        <end position="252"/>
    </location>
</feature>
<keyword evidence="1 2" id="KW-0732">Signal</keyword>
<dbReference type="SUPFAM" id="SSF53474">
    <property type="entry name" value="alpha/beta-Hydrolases"/>
    <property type="match status" value="1"/>
</dbReference>
<evidence type="ECO:0000256" key="1">
    <source>
        <dbReference type="ARBA" id="ARBA00022729"/>
    </source>
</evidence>
<dbReference type="PANTHER" id="PTHR43037">
    <property type="entry name" value="UNNAMED PRODUCT-RELATED"/>
    <property type="match status" value="1"/>
</dbReference>
<keyword evidence="4" id="KW-1185">Reference proteome</keyword>
<evidence type="ECO:0000313" key="4">
    <source>
        <dbReference type="Proteomes" id="UP000609651"/>
    </source>
</evidence>
<evidence type="ECO:0000256" key="2">
    <source>
        <dbReference type="SAM" id="SignalP"/>
    </source>
</evidence>
<organism evidence="3 4">
    <name type="scientific">Alienimonas chondri</name>
    <dbReference type="NCBI Taxonomy" id="2681879"/>
    <lineage>
        <taxon>Bacteria</taxon>
        <taxon>Pseudomonadati</taxon>
        <taxon>Planctomycetota</taxon>
        <taxon>Planctomycetia</taxon>
        <taxon>Planctomycetales</taxon>
        <taxon>Planctomycetaceae</taxon>
        <taxon>Alienimonas</taxon>
    </lineage>
</organism>
<evidence type="ECO:0008006" key="5">
    <source>
        <dbReference type="Google" id="ProtNLM"/>
    </source>
</evidence>
<dbReference type="Gene3D" id="3.40.50.1820">
    <property type="entry name" value="alpha/beta hydrolase"/>
    <property type="match status" value="1"/>
</dbReference>
<accession>A0ABX1VIU4</accession>
<dbReference type="InterPro" id="IPR050955">
    <property type="entry name" value="Plant_Biomass_Hydrol_Est"/>
</dbReference>